<dbReference type="EMBL" id="CP130946">
    <property type="protein sequence ID" value="XRP74462.1"/>
    <property type="molecule type" value="Genomic_DNA"/>
</dbReference>
<gene>
    <name evidence="1" type="ORF">HF292_007425</name>
</gene>
<reference evidence="1 2" key="1">
    <citation type="journal article" date="2021" name="ISME J.">
        <title>Genomic evolution of the class Acidithiobacillia: deep-branching Proteobacteria living in extreme acidic conditions.</title>
        <authorList>
            <person name="Moya-Beltran A."/>
            <person name="Beard S."/>
            <person name="Rojas-Villalobos C."/>
            <person name="Issotta F."/>
            <person name="Gallardo Y."/>
            <person name="Ulloa R."/>
            <person name="Giaveno A."/>
            <person name="Degli Esposti M."/>
            <person name="Johnson D.B."/>
            <person name="Quatrini R."/>
        </authorList>
    </citation>
    <scope>NUCLEOTIDE SEQUENCE [LARGE SCALE GENOMIC DNA]</scope>
    <source>
        <strain evidence="1 2">CF3</strain>
    </source>
</reference>
<keyword evidence="2" id="KW-1185">Reference proteome</keyword>
<accession>A0ACD5IL46</accession>
<evidence type="ECO:0000313" key="1">
    <source>
        <dbReference type="EMBL" id="XRP74462.1"/>
    </source>
</evidence>
<organism evidence="1 2">
    <name type="scientific">Acidithiobacillus ferruginosus</name>
    <dbReference type="NCBI Taxonomy" id="3063951"/>
    <lineage>
        <taxon>Bacteria</taxon>
        <taxon>Pseudomonadati</taxon>
        <taxon>Pseudomonadota</taxon>
        <taxon>Acidithiobacillia</taxon>
        <taxon>Acidithiobacillales</taxon>
        <taxon>Acidithiobacillaceae</taxon>
        <taxon>Acidithiobacillus</taxon>
    </lineage>
</organism>
<proteinExistence type="predicted"/>
<protein>
    <submittedName>
        <fullName evidence="1">Uncharacterized protein</fullName>
    </submittedName>
</protein>
<evidence type="ECO:0000313" key="2">
    <source>
        <dbReference type="Proteomes" id="UP001196097"/>
    </source>
</evidence>
<dbReference type="Proteomes" id="UP001196097">
    <property type="component" value="Chromosome"/>
</dbReference>
<sequence length="222" mass="23728">MTKPKTQPKNPRALDINCKPEDMADGTARALLDPAATAALAMEMIYSKGGGLPVDVNSLRKATATNAAQVADGDMAGVKKMLASQLHTLDALFSRMVRHAEGSTTLEQYKAHAGLALRAAQQTAATARVLGELVNPNTPTFIKQQSVDARTQTLIQGQAAPAQESHNPHNELLGVTHEQIERMDTGAPRKASGTDPAMATLGEVHRPQDRAGEDHRRRQSEG</sequence>
<name>A0ACD5IL46_9PROT</name>